<sequence length="286" mass="33325">MSVGIRILFYRWEPNILITVEYLILRLFNVLMTTYPTGGSREQHYPSDRAKPLVSIVIVTLNAEACLRTCLLSIINQQYKNIELLVFDGLSTDSTLEIIKEYDTHISYWQSRPDQGIYDAMNKAIQKASGDWIYFIGADDKLLSGFSELAAQLKNRNTLYYGMCEPLGILFTGKYSRYKLSKYGMNQQALLYPTAVLKGKGYDTRYRVYADYAINIEIWGNESIPKKYYPIVIAEYNMTGFSSYAKDEFFKADKPSLVRKHLGWLTYIRYLYKRNRELRKPESTFF</sequence>
<gene>
    <name evidence="2" type="ORF">B0I27_103162</name>
</gene>
<comment type="caution">
    <text evidence="2">The sequence shown here is derived from an EMBL/GenBank/DDBJ whole genome shotgun (WGS) entry which is preliminary data.</text>
</comment>
<evidence type="ECO:0000259" key="1">
    <source>
        <dbReference type="Pfam" id="PF00535"/>
    </source>
</evidence>
<protein>
    <submittedName>
        <fullName evidence="2">Glycosyltransferase involved in cell wall biosynthesis</fullName>
    </submittedName>
</protein>
<feature type="domain" description="Glycosyltransferase 2-like" evidence="1">
    <location>
        <begin position="55"/>
        <end position="145"/>
    </location>
</feature>
<dbReference type="AlphaFoldDB" id="A0A2T0U734"/>
<organism evidence="2 3">
    <name type="scientific">Arcticibacter pallidicorallinus</name>
    <dbReference type="NCBI Taxonomy" id="1259464"/>
    <lineage>
        <taxon>Bacteria</taxon>
        <taxon>Pseudomonadati</taxon>
        <taxon>Bacteroidota</taxon>
        <taxon>Sphingobacteriia</taxon>
        <taxon>Sphingobacteriales</taxon>
        <taxon>Sphingobacteriaceae</taxon>
        <taxon>Arcticibacter</taxon>
    </lineage>
</organism>
<accession>A0A2T0U734</accession>
<dbReference type="PANTHER" id="PTHR22916">
    <property type="entry name" value="GLYCOSYLTRANSFERASE"/>
    <property type="match status" value="1"/>
</dbReference>
<dbReference type="Gene3D" id="3.90.550.10">
    <property type="entry name" value="Spore Coat Polysaccharide Biosynthesis Protein SpsA, Chain A"/>
    <property type="match status" value="1"/>
</dbReference>
<dbReference type="EMBL" id="PVTH01000003">
    <property type="protein sequence ID" value="PRY53692.1"/>
    <property type="molecule type" value="Genomic_DNA"/>
</dbReference>
<dbReference type="OrthoDB" id="9788101at2"/>
<dbReference type="CDD" id="cd06433">
    <property type="entry name" value="GT_2_WfgS_like"/>
    <property type="match status" value="1"/>
</dbReference>
<dbReference type="InterPro" id="IPR001173">
    <property type="entry name" value="Glyco_trans_2-like"/>
</dbReference>
<dbReference type="SUPFAM" id="SSF53448">
    <property type="entry name" value="Nucleotide-diphospho-sugar transferases"/>
    <property type="match status" value="1"/>
</dbReference>
<evidence type="ECO:0000313" key="3">
    <source>
        <dbReference type="Proteomes" id="UP000238034"/>
    </source>
</evidence>
<evidence type="ECO:0000313" key="2">
    <source>
        <dbReference type="EMBL" id="PRY53692.1"/>
    </source>
</evidence>
<dbReference type="Pfam" id="PF00535">
    <property type="entry name" value="Glycos_transf_2"/>
    <property type="match status" value="1"/>
</dbReference>
<keyword evidence="3" id="KW-1185">Reference proteome</keyword>
<dbReference type="PANTHER" id="PTHR22916:SF3">
    <property type="entry name" value="UDP-GLCNAC:BETAGAL BETA-1,3-N-ACETYLGLUCOSAMINYLTRANSFERASE-LIKE PROTEIN 1"/>
    <property type="match status" value="1"/>
</dbReference>
<dbReference type="InterPro" id="IPR029044">
    <property type="entry name" value="Nucleotide-diphossugar_trans"/>
</dbReference>
<proteinExistence type="predicted"/>
<dbReference type="Proteomes" id="UP000238034">
    <property type="component" value="Unassembled WGS sequence"/>
</dbReference>
<name>A0A2T0U734_9SPHI</name>
<keyword evidence="2" id="KW-0808">Transferase</keyword>
<dbReference type="GO" id="GO:0016758">
    <property type="term" value="F:hexosyltransferase activity"/>
    <property type="evidence" value="ECO:0007669"/>
    <property type="project" value="UniProtKB-ARBA"/>
</dbReference>
<reference evidence="2 3" key="1">
    <citation type="submission" date="2018-03" db="EMBL/GenBank/DDBJ databases">
        <title>Genomic Encyclopedia of Type Strains, Phase III (KMG-III): the genomes of soil and plant-associated and newly described type strains.</title>
        <authorList>
            <person name="Whitman W."/>
        </authorList>
    </citation>
    <scope>NUCLEOTIDE SEQUENCE [LARGE SCALE GENOMIC DNA]</scope>
    <source>
        <strain evidence="2 3">CGMCC 1.9313</strain>
    </source>
</reference>